<keyword evidence="2" id="KW-1133">Transmembrane helix</keyword>
<keyword evidence="4" id="KW-1185">Reference proteome</keyword>
<dbReference type="InterPro" id="IPR050445">
    <property type="entry name" value="Bact_polysacc_biosynth/exp"/>
</dbReference>
<feature type="coiled-coil region" evidence="1">
    <location>
        <begin position="276"/>
        <end position="357"/>
    </location>
</feature>
<evidence type="ECO:0000313" key="4">
    <source>
        <dbReference type="Proteomes" id="UP000218542"/>
    </source>
</evidence>
<dbReference type="Proteomes" id="UP000218542">
    <property type="component" value="Unassembled WGS sequence"/>
</dbReference>
<dbReference type="GO" id="GO:0005886">
    <property type="term" value="C:plasma membrane"/>
    <property type="evidence" value="ECO:0007669"/>
    <property type="project" value="TreeGrafter"/>
</dbReference>
<dbReference type="PANTHER" id="PTHR32309">
    <property type="entry name" value="TYROSINE-PROTEIN KINASE"/>
    <property type="match status" value="1"/>
</dbReference>
<protein>
    <submittedName>
        <fullName evidence="3">Uncharacterized protein</fullName>
    </submittedName>
</protein>
<dbReference type="GO" id="GO:0004713">
    <property type="term" value="F:protein tyrosine kinase activity"/>
    <property type="evidence" value="ECO:0007669"/>
    <property type="project" value="TreeGrafter"/>
</dbReference>
<gene>
    <name evidence="3" type="ORF">SCALIN_C11_0023</name>
</gene>
<organism evidence="3 4">
    <name type="scientific">Candidatus Scalindua japonica</name>
    <dbReference type="NCBI Taxonomy" id="1284222"/>
    <lineage>
        <taxon>Bacteria</taxon>
        <taxon>Pseudomonadati</taxon>
        <taxon>Planctomycetota</taxon>
        <taxon>Candidatus Brocadiia</taxon>
        <taxon>Candidatus Brocadiales</taxon>
        <taxon>Candidatus Scalinduaceae</taxon>
        <taxon>Candidatus Scalindua</taxon>
    </lineage>
</organism>
<keyword evidence="2" id="KW-0472">Membrane</keyword>
<proteinExistence type="predicted"/>
<comment type="caution">
    <text evidence="3">The sequence shown here is derived from an EMBL/GenBank/DDBJ whole genome shotgun (WGS) entry which is preliminary data.</text>
</comment>
<dbReference type="AlphaFoldDB" id="A0A286TX05"/>
<evidence type="ECO:0000313" key="3">
    <source>
        <dbReference type="EMBL" id="GAX60412.1"/>
    </source>
</evidence>
<feature type="transmembrane region" description="Helical" evidence="2">
    <location>
        <begin position="442"/>
        <end position="465"/>
    </location>
</feature>
<evidence type="ECO:0000256" key="1">
    <source>
        <dbReference type="SAM" id="Coils"/>
    </source>
</evidence>
<keyword evidence="2" id="KW-0812">Transmembrane</keyword>
<evidence type="ECO:0000256" key="2">
    <source>
        <dbReference type="SAM" id="Phobius"/>
    </source>
</evidence>
<dbReference type="PANTHER" id="PTHR32309:SF13">
    <property type="entry name" value="FERRIC ENTEROBACTIN TRANSPORT PROTEIN FEPE"/>
    <property type="match status" value="1"/>
</dbReference>
<reference evidence="3 4" key="1">
    <citation type="journal article" date="2017" name="Environ. Microbiol. Rep.">
        <title>Genetic diversity of marine anaerobic ammonium-oxidizing bacteria as revealed by genomic and proteomic analyses of 'Candidatus Scalindua japonica'.</title>
        <authorList>
            <person name="Oshiki M."/>
            <person name="Mizuto K."/>
            <person name="Kimura Z."/>
            <person name="Kindaichi T."/>
            <person name="Satoh H."/>
            <person name="Okabe S."/>
        </authorList>
    </citation>
    <scope>NUCLEOTIDE SEQUENCE [LARGE SCALE GENOMIC DNA]</scope>
    <source>
        <strain evidence="4">husup-a2</strain>
    </source>
</reference>
<name>A0A286TX05_9BACT</name>
<sequence>MAGTWLAPHYYKATTKVFIHNNPKQEITLFPDIAKYAERDNRASLSQDLVQLLISDDLAREIVTLFEIDKIYYKKNYEPESLRDIVWYYIHKTIDVIKYPYTFFKSLLVYSGLSEPEPEEDYFFSALGWFTGDWLDVSAVREARVVNISIWGPSPRLASDIANKMAELLVKRTLEITRSQALEGYDFTVSQLKGTEEQYLDSLESLKRFREENNIVSIDEQKKVTILSLNKFENEAAELIAELSGVTNKASEISAKIKNENEMIISSDITGNNILVVELKSRLKDLEIALKTMLLEKTEKNIDVIKLRSQINEINSKLKKELENIVNSKTEGINPLHQSLRQQLIDLESQKQYLDAKSKVVYSTISNIKKDLILLSNKGIELETLVTSVEIYRTLYKTVKDKLEKLLVMKANEINEYGLSTITRANLPDVMSVTWPWFKINVFYVGIPLSIIAAFLACFFLDFWVDVFSTRKEIELFTGLPVIGSIPDIKNKGR</sequence>
<keyword evidence="1" id="KW-0175">Coiled coil</keyword>
<dbReference type="EMBL" id="BAOS01000011">
    <property type="protein sequence ID" value="GAX60412.1"/>
    <property type="molecule type" value="Genomic_DNA"/>
</dbReference>
<accession>A0A286TX05</accession>